<gene>
    <name evidence="1" type="ORF">H6D15_03345</name>
</gene>
<proteinExistence type="predicted"/>
<organism evidence="1 2">
    <name type="scientific">Caecibacteroides pullorum</name>
    <dbReference type="NCBI Taxonomy" id="2725562"/>
    <lineage>
        <taxon>Bacteria</taxon>
        <taxon>Pseudomonadati</taxon>
        <taxon>Bacteroidota</taxon>
        <taxon>Bacteroidia</taxon>
        <taxon>Bacteroidales</taxon>
        <taxon>Bacteroidaceae</taxon>
        <taxon>Caecibacteroides</taxon>
    </lineage>
</organism>
<dbReference type="RefSeq" id="WP_204971108.1">
    <property type="nucleotide sequence ID" value="NZ_JAAZTS010000002.1"/>
</dbReference>
<dbReference type="Proteomes" id="UP000698924">
    <property type="component" value="Unassembled WGS sequence"/>
</dbReference>
<reference evidence="1 2" key="1">
    <citation type="journal article" date="2021" name="Sci. Rep.">
        <title>The distribution of antibiotic resistance genes in chicken gut microbiota commensals.</title>
        <authorList>
            <person name="Juricova H."/>
            <person name="Matiasovicova J."/>
            <person name="Kubasova T."/>
            <person name="Cejkova D."/>
            <person name="Rychlik I."/>
        </authorList>
    </citation>
    <scope>NUCLEOTIDE SEQUENCE [LARGE SCALE GENOMIC DNA]</scope>
    <source>
        <strain evidence="1 2">An421</strain>
    </source>
</reference>
<comment type="caution">
    <text evidence="1">The sequence shown here is derived from an EMBL/GenBank/DDBJ whole genome shotgun (WGS) entry which is preliminary data.</text>
</comment>
<keyword evidence="2" id="KW-1185">Reference proteome</keyword>
<name>A0AA40ZRK5_9BACT</name>
<protein>
    <submittedName>
        <fullName evidence="1">Uncharacterized protein</fullName>
    </submittedName>
</protein>
<accession>A0AA40ZRK5</accession>
<evidence type="ECO:0000313" key="1">
    <source>
        <dbReference type="EMBL" id="MBM6856642.1"/>
    </source>
</evidence>
<dbReference type="AlphaFoldDB" id="A0AA40ZRK5"/>
<dbReference type="EMBL" id="JACJMO010000002">
    <property type="protein sequence ID" value="MBM6856642.1"/>
    <property type="molecule type" value="Genomic_DNA"/>
</dbReference>
<evidence type="ECO:0000313" key="2">
    <source>
        <dbReference type="Proteomes" id="UP000698924"/>
    </source>
</evidence>
<sequence length="99" mass="11541">MKAERKSYSKKMEEHINEVFYYWDSVYNRLADKYGKTFVESHPEVVSTLVQSIATKDLESSILDMSHDMIDSQKELQEKCESIPSAISEITFLLEKKTL</sequence>